<evidence type="ECO:0000313" key="6">
    <source>
        <dbReference type="EMBL" id="TDG00626.1"/>
    </source>
</evidence>
<accession>A0A4R5KZF9</accession>
<dbReference type="PANTHER" id="PTHR30146:SF148">
    <property type="entry name" value="HTH-TYPE TRANSCRIPTIONAL REPRESSOR PURR-RELATED"/>
    <property type="match status" value="1"/>
</dbReference>
<dbReference type="GO" id="GO:0003700">
    <property type="term" value="F:DNA-binding transcription factor activity"/>
    <property type="evidence" value="ECO:0007669"/>
    <property type="project" value="TreeGrafter"/>
</dbReference>
<evidence type="ECO:0000256" key="3">
    <source>
        <dbReference type="ARBA" id="ARBA00023125"/>
    </source>
</evidence>
<dbReference type="EMBL" id="SMRT01000001">
    <property type="protein sequence ID" value="TDG00626.1"/>
    <property type="molecule type" value="Genomic_DNA"/>
</dbReference>
<dbReference type="OrthoDB" id="2547974at2"/>
<dbReference type="Pfam" id="PF00356">
    <property type="entry name" value="LacI"/>
    <property type="match status" value="1"/>
</dbReference>
<dbReference type="InterPro" id="IPR000843">
    <property type="entry name" value="HTH_LacI"/>
</dbReference>
<dbReference type="AlphaFoldDB" id="A0A4R5KZF9"/>
<reference evidence="6 7" key="1">
    <citation type="submission" date="2019-03" db="EMBL/GenBank/DDBJ databases">
        <title>This is whole genome sequence of Paenibacillus sp MS74 strain.</title>
        <authorList>
            <person name="Trinh H.N."/>
        </authorList>
    </citation>
    <scope>NUCLEOTIDE SEQUENCE [LARGE SCALE GENOMIC DNA]</scope>
    <source>
        <strain evidence="6 7">MS74</strain>
    </source>
</reference>
<evidence type="ECO:0000256" key="2">
    <source>
        <dbReference type="ARBA" id="ARBA00023015"/>
    </source>
</evidence>
<keyword evidence="7" id="KW-1185">Reference proteome</keyword>
<dbReference type="PROSITE" id="PS50932">
    <property type="entry name" value="HTH_LACI_2"/>
    <property type="match status" value="1"/>
</dbReference>
<comment type="caution">
    <text evidence="6">The sequence shown here is derived from an EMBL/GenBank/DDBJ whole genome shotgun (WGS) entry which is preliminary data.</text>
</comment>
<dbReference type="InterPro" id="IPR010982">
    <property type="entry name" value="Lambda_DNA-bd_dom_sf"/>
</dbReference>
<organism evidence="6 7">
    <name type="scientific">Paenibacillus piri</name>
    <dbReference type="NCBI Taxonomy" id="2547395"/>
    <lineage>
        <taxon>Bacteria</taxon>
        <taxon>Bacillati</taxon>
        <taxon>Bacillota</taxon>
        <taxon>Bacilli</taxon>
        <taxon>Bacillales</taxon>
        <taxon>Paenibacillaceae</taxon>
        <taxon>Paenibacillus</taxon>
    </lineage>
</organism>
<dbReference type="SMART" id="SM00354">
    <property type="entry name" value="HTH_LACI"/>
    <property type="match status" value="1"/>
</dbReference>
<dbReference type="SUPFAM" id="SSF47413">
    <property type="entry name" value="lambda repressor-like DNA-binding domains"/>
    <property type="match status" value="1"/>
</dbReference>
<evidence type="ECO:0000313" key="7">
    <source>
        <dbReference type="Proteomes" id="UP000295636"/>
    </source>
</evidence>
<keyword evidence="3" id="KW-0238">DNA-binding</keyword>
<gene>
    <name evidence="6" type="ORF">E1757_03085</name>
</gene>
<dbReference type="Gene3D" id="1.10.260.40">
    <property type="entry name" value="lambda repressor-like DNA-binding domains"/>
    <property type="match status" value="1"/>
</dbReference>
<dbReference type="RefSeq" id="WP_133225337.1">
    <property type="nucleotide sequence ID" value="NZ_SMRT01000001.1"/>
</dbReference>
<dbReference type="PANTHER" id="PTHR30146">
    <property type="entry name" value="LACI-RELATED TRANSCRIPTIONAL REPRESSOR"/>
    <property type="match status" value="1"/>
</dbReference>
<dbReference type="Proteomes" id="UP000295636">
    <property type="component" value="Unassembled WGS sequence"/>
</dbReference>
<proteinExistence type="predicted"/>
<dbReference type="InterPro" id="IPR028082">
    <property type="entry name" value="Peripla_BP_I"/>
</dbReference>
<feature type="domain" description="HTH lacI-type" evidence="5">
    <location>
        <begin position="5"/>
        <end position="61"/>
    </location>
</feature>
<keyword evidence="2" id="KW-0805">Transcription regulation</keyword>
<evidence type="ECO:0000256" key="1">
    <source>
        <dbReference type="ARBA" id="ARBA00022491"/>
    </source>
</evidence>
<keyword evidence="4" id="KW-0804">Transcription</keyword>
<dbReference type="SUPFAM" id="SSF53822">
    <property type="entry name" value="Periplasmic binding protein-like I"/>
    <property type="match status" value="1"/>
</dbReference>
<dbReference type="CDD" id="cd01392">
    <property type="entry name" value="HTH_LacI"/>
    <property type="match status" value="1"/>
</dbReference>
<name>A0A4R5KZF9_9BACL</name>
<dbReference type="InterPro" id="IPR046335">
    <property type="entry name" value="LacI/GalR-like_sensor"/>
</dbReference>
<dbReference type="CDD" id="cd06267">
    <property type="entry name" value="PBP1_LacI_sugar_binding-like"/>
    <property type="match status" value="1"/>
</dbReference>
<sequence length="342" mass="37996">MSKRVTSFDVAKRAGVSRSVVSAVLNGTQGIGVSEEKRAAVLEAIRELNYQVDAQARGMKTGRSRCLAAFGNVSNPLFLQVLEGMQEACADNGYHVLLYASGAESGTKGLLDLYLQRRIDGIVALDRPLQTDEQWVESMNRHQLPYVSVEGYPNHDGIASVLMDYNESIRRALGFLRERTGLAPHYLEMYHEHIQLGWGDRERKQAYSQWCEINGLTPRVHAAADGPWETRSGFWRQWIEALGGAPAAVLSNWSRGAVYVSRAAQLLGMQVGTDIHVMAADNTERINSHLFPAITSIEVPYREMGLLAARRLLEYIEGQRDYEDKSTISVSAQLVVRQSVGS</sequence>
<keyword evidence="1" id="KW-0678">Repressor</keyword>
<evidence type="ECO:0000259" key="5">
    <source>
        <dbReference type="PROSITE" id="PS50932"/>
    </source>
</evidence>
<protein>
    <submittedName>
        <fullName evidence="6">LacI family transcriptional regulator</fullName>
    </submittedName>
</protein>
<evidence type="ECO:0000256" key="4">
    <source>
        <dbReference type="ARBA" id="ARBA00023163"/>
    </source>
</evidence>
<dbReference type="GO" id="GO:0000976">
    <property type="term" value="F:transcription cis-regulatory region binding"/>
    <property type="evidence" value="ECO:0007669"/>
    <property type="project" value="TreeGrafter"/>
</dbReference>
<dbReference type="Gene3D" id="3.40.50.2300">
    <property type="match status" value="2"/>
</dbReference>
<dbReference type="Pfam" id="PF13377">
    <property type="entry name" value="Peripla_BP_3"/>
    <property type="match status" value="1"/>
</dbReference>